<feature type="domain" description="HTH tetR-type" evidence="5">
    <location>
        <begin position="6"/>
        <end position="66"/>
    </location>
</feature>
<dbReference type="GO" id="GO:0003677">
    <property type="term" value="F:DNA binding"/>
    <property type="evidence" value="ECO:0007669"/>
    <property type="project" value="UniProtKB-UniRule"/>
</dbReference>
<sequence>MGRPKQFDPDVAVGKAMDVFWCKGYAATTPQDLVDELGIGKGSLYNAFGSKHALFERALERYRDTQSAALVELLDQTGPVRPLLRSALELLIETDLGPAGRHGCFAVNTAAELGGKDDASTELVRRMFERTEGAFKAAVERGQRTGEFAPERDADAAASLMLAALVGMRVIARAQGGRERLHRIVDAVLDAL</sequence>
<dbReference type="SUPFAM" id="SSF46689">
    <property type="entry name" value="Homeodomain-like"/>
    <property type="match status" value="1"/>
</dbReference>
<dbReference type="InterPro" id="IPR011075">
    <property type="entry name" value="TetR_C"/>
</dbReference>
<keyword evidence="1" id="KW-0805">Transcription regulation</keyword>
<comment type="caution">
    <text evidence="6">The sequence shown here is derived from an EMBL/GenBank/DDBJ whole genome shotgun (WGS) entry which is preliminary data.</text>
</comment>
<evidence type="ECO:0000256" key="3">
    <source>
        <dbReference type="ARBA" id="ARBA00023163"/>
    </source>
</evidence>
<dbReference type="AlphaFoldDB" id="A0A9X2LN28"/>
<dbReference type="InterPro" id="IPR001647">
    <property type="entry name" value="HTH_TetR"/>
</dbReference>
<feature type="DNA-binding region" description="H-T-H motif" evidence="4">
    <location>
        <begin position="29"/>
        <end position="48"/>
    </location>
</feature>
<dbReference type="Pfam" id="PF00440">
    <property type="entry name" value="TetR_N"/>
    <property type="match status" value="1"/>
</dbReference>
<dbReference type="Gene3D" id="1.10.357.10">
    <property type="entry name" value="Tetracycline Repressor, domain 2"/>
    <property type="match status" value="1"/>
</dbReference>
<dbReference type="Proteomes" id="UP001142374">
    <property type="component" value="Unassembled WGS sequence"/>
</dbReference>
<keyword evidence="3" id="KW-0804">Transcription</keyword>
<name>A0A9X2LN28_9ACTN</name>
<evidence type="ECO:0000313" key="7">
    <source>
        <dbReference type="Proteomes" id="UP001142374"/>
    </source>
</evidence>
<reference evidence="6" key="1">
    <citation type="submission" date="2022-06" db="EMBL/GenBank/DDBJ databases">
        <title>WGS of actinobacteria.</title>
        <authorList>
            <person name="Thawai C."/>
        </authorList>
    </citation>
    <scope>NUCLEOTIDE SEQUENCE</scope>
    <source>
        <strain evidence="6">AA8</strain>
    </source>
</reference>
<gene>
    <name evidence="6" type="ORF">NQU55_31545</name>
</gene>
<dbReference type="EMBL" id="JANIID010000040">
    <property type="protein sequence ID" value="MCQ8774263.1"/>
    <property type="molecule type" value="Genomic_DNA"/>
</dbReference>
<evidence type="ECO:0000256" key="1">
    <source>
        <dbReference type="ARBA" id="ARBA00023015"/>
    </source>
</evidence>
<protein>
    <submittedName>
        <fullName evidence="6">TetR/AcrR family transcriptional regulator</fullName>
    </submittedName>
</protein>
<dbReference type="PANTHER" id="PTHR47506:SF10">
    <property type="entry name" value="TRANSCRIPTIONAL REGULATORY PROTEIN"/>
    <property type="match status" value="1"/>
</dbReference>
<keyword evidence="2 4" id="KW-0238">DNA-binding</keyword>
<dbReference type="PROSITE" id="PS50977">
    <property type="entry name" value="HTH_TETR_2"/>
    <property type="match status" value="1"/>
</dbReference>
<evidence type="ECO:0000256" key="2">
    <source>
        <dbReference type="ARBA" id="ARBA00023125"/>
    </source>
</evidence>
<keyword evidence="7" id="KW-1185">Reference proteome</keyword>
<dbReference type="SUPFAM" id="SSF48498">
    <property type="entry name" value="Tetracyclin repressor-like, C-terminal domain"/>
    <property type="match status" value="1"/>
</dbReference>
<dbReference type="Gene3D" id="1.10.10.60">
    <property type="entry name" value="Homeodomain-like"/>
    <property type="match status" value="1"/>
</dbReference>
<dbReference type="InterPro" id="IPR036271">
    <property type="entry name" value="Tet_transcr_reg_TetR-rel_C_sf"/>
</dbReference>
<accession>A0A9X2LN28</accession>
<dbReference type="RefSeq" id="WP_168091150.1">
    <property type="nucleotide sequence ID" value="NZ_JAATER010000014.1"/>
</dbReference>
<evidence type="ECO:0000256" key="4">
    <source>
        <dbReference type="PROSITE-ProRule" id="PRU00335"/>
    </source>
</evidence>
<dbReference type="PANTHER" id="PTHR47506">
    <property type="entry name" value="TRANSCRIPTIONAL REGULATORY PROTEIN"/>
    <property type="match status" value="1"/>
</dbReference>
<dbReference type="Pfam" id="PF16925">
    <property type="entry name" value="TetR_C_13"/>
    <property type="match status" value="1"/>
</dbReference>
<organism evidence="6 7">
    <name type="scientific">Streptomyces telluris</name>
    <dbReference type="NCBI Taxonomy" id="2720021"/>
    <lineage>
        <taxon>Bacteria</taxon>
        <taxon>Bacillati</taxon>
        <taxon>Actinomycetota</taxon>
        <taxon>Actinomycetes</taxon>
        <taxon>Kitasatosporales</taxon>
        <taxon>Streptomycetaceae</taxon>
        <taxon>Streptomyces</taxon>
    </lineage>
</organism>
<evidence type="ECO:0000259" key="5">
    <source>
        <dbReference type="PROSITE" id="PS50977"/>
    </source>
</evidence>
<dbReference type="InterPro" id="IPR009057">
    <property type="entry name" value="Homeodomain-like_sf"/>
</dbReference>
<proteinExistence type="predicted"/>
<evidence type="ECO:0000313" key="6">
    <source>
        <dbReference type="EMBL" id="MCQ8774263.1"/>
    </source>
</evidence>